<dbReference type="RefSeq" id="WP_349299286.1">
    <property type="nucleotide sequence ID" value="NZ_JBEDNQ010000006.1"/>
</dbReference>
<feature type="transmembrane region" description="Helical" evidence="12">
    <location>
        <begin position="12"/>
        <end position="40"/>
    </location>
</feature>
<dbReference type="Pfam" id="PF02518">
    <property type="entry name" value="HATPase_c"/>
    <property type="match status" value="1"/>
</dbReference>
<accession>A0ABV1KDN3</accession>
<organism evidence="15 16">
    <name type="scientific">Pseudonocardia nematodicida</name>
    <dbReference type="NCBI Taxonomy" id="1206997"/>
    <lineage>
        <taxon>Bacteria</taxon>
        <taxon>Bacillati</taxon>
        <taxon>Actinomycetota</taxon>
        <taxon>Actinomycetes</taxon>
        <taxon>Pseudonocardiales</taxon>
        <taxon>Pseudonocardiaceae</taxon>
        <taxon>Pseudonocardia</taxon>
    </lineage>
</organism>
<evidence type="ECO:0000313" key="15">
    <source>
        <dbReference type="EMBL" id="MEQ3552019.1"/>
    </source>
</evidence>
<dbReference type="PANTHER" id="PTHR45436:SF5">
    <property type="entry name" value="SENSOR HISTIDINE KINASE TRCS"/>
    <property type="match status" value="1"/>
</dbReference>
<name>A0ABV1KDN3_9PSEU</name>
<keyword evidence="9" id="KW-0902">Two-component regulatory system</keyword>
<dbReference type="Pfam" id="PF00672">
    <property type="entry name" value="HAMP"/>
    <property type="match status" value="1"/>
</dbReference>
<evidence type="ECO:0000256" key="6">
    <source>
        <dbReference type="ARBA" id="ARBA00022692"/>
    </source>
</evidence>
<dbReference type="InterPro" id="IPR036890">
    <property type="entry name" value="HATPase_C_sf"/>
</dbReference>
<evidence type="ECO:0000256" key="4">
    <source>
        <dbReference type="ARBA" id="ARBA00022553"/>
    </source>
</evidence>
<dbReference type="SUPFAM" id="SSF158472">
    <property type="entry name" value="HAMP domain-like"/>
    <property type="match status" value="1"/>
</dbReference>
<dbReference type="EC" id="2.7.13.3" evidence="3"/>
<sequence length="780" mass="80114">MGILRRLRERTGVRAASALAAALSVAMVLVVAGAALVLLLDQTLTSNTRASTEDQATILGERIAANFSGTGDAKRNAVDATGKRNDIVQVVTAYSDESNAPDWMVGPNGDQEDVQVLGASDPLEDQDPIVDWLLVPGDTRVEEDVPIRLSDADGTVVEAMVVGVGFRANGRPITVYAAQELTSAHSAVETVGWLVLFGVPVLVLVSGFFTYLFAGRALRPVEEMRAQVAGMGEKDLSGRVPEPVARDEVGRLARTMNQMLGRIESSQATQRRFVADASHELRSPLATVSTGLELLGTGMPEDSADRATVQTLRGEASRLTSLVEGLLFLARADERGLAPRREEVDLDEIAEAERARPAAPATAGSAAIEIRVTTAPVRVVGDRGQLVRVLRNLVDNARRHASSVVAVSVRESDGVAVIDVDDDGAGVPEADRGRVFERFVRLDEARSRGDGGSGLGLSIVAELVAAHGGTVAALQSPELGGARFRVTVPAVVSGDSEIDSEIDPDPDLDGLEPDAIGSGDTGPGDDGSEAGRPGGGTTGGPAAGRSAPPVEPVAAPSGAGAVPVAGGAAQAAADPGELRDDRPSGPIPRITFPVRRNGPAGRGAGARPAPALPPRAPVGGPATPPPGSPVVGPDTPAPWAPVGRSDAPPPWPPAGAPPHGGRTGGPATPPPWAPARNGTTPPPGLPRVANGDEPVAGPPAGIPASAGRTADGDVPGPRPEPRTDPPTGPLPIRPNTVGSPYDEYATRPIPITRLADPDPEEPAPTPGRDRTPASRANSRR</sequence>
<dbReference type="SUPFAM" id="SSF47384">
    <property type="entry name" value="Homodimeric domain of signal transducing histidine kinase"/>
    <property type="match status" value="1"/>
</dbReference>
<evidence type="ECO:0000259" key="14">
    <source>
        <dbReference type="PROSITE" id="PS50885"/>
    </source>
</evidence>
<feature type="region of interest" description="Disordered" evidence="11">
    <location>
        <begin position="495"/>
        <end position="780"/>
    </location>
</feature>
<keyword evidence="16" id="KW-1185">Reference proteome</keyword>
<evidence type="ECO:0000256" key="7">
    <source>
        <dbReference type="ARBA" id="ARBA00022777"/>
    </source>
</evidence>
<dbReference type="SMART" id="SM00304">
    <property type="entry name" value="HAMP"/>
    <property type="match status" value="1"/>
</dbReference>
<dbReference type="SMART" id="SM00388">
    <property type="entry name" value="HisKA"/>
    <property type="match status" value="1"/>
</dbReference>
<proteinExistence type="predicted"/>
<gene>
    <name evidence="15" type="ORF">WIS52_16215</name>
</gene>
<evidence type="ECO:0000256" key="3">
    <source>
        <dbReference type="ARBA" id="ARBA00012438"/>
    </source>
</evidence>
<reference evidence="15 16" key="1">
    <citation type="submission" date="2024-03" db="EMBL/GenBank/DDBJ databases">
        <title>Draft genome sequence of Pseudonocardia nematodicida JCM 31783.</title>
        <authorList>
            <person name="Butdee W."/>
            <person name="Duangmal K."/>
        </authorList>
    </citation>
    <scope>NUCLEOTIDE SEQUENCE [LARGE SCALE GENOMIC DNA]</scope>
    <source>
        <strain evidence="15 16">JCM 31783</strain>
    </source>
</reference>
<comment type="catalytic activity">
    <reaction evidence="1">
        <text>ATP + protein L-histidine = ADP + protein N-phospho-L-histidine.</text>
        <dbReference type="EC" id="2.7.13.3"/>
    </reaction>
</comment>
<dbReference type="CDD" id="cd00082">
    <property type="entry name" value="HisKA"/>
    <property type="match status" value="1"/>
</dbReference>
<dbReference type="PROSITE" id="PS50885">
    <property type="entry name" value="HAMP"/>
    <property type="match status" value="1"/>
</dbReference>
<dbReference type="InterPro" id="IPR003594">
    <property type="entry name" value="HATPase_dom"/>
</dbReference>
<feature type="compositionally biased region" description="Pro residues" evidence="11">
    <location>
        <begin position="610"/>
        <end position="628"/>
    </location>
</feature>
<feature type="domain" description="HAMP" evidence="14">
    <location>
        <begin position="215"/>
        <end position="268"/>
    </location>
</feature>
<dbReference type="GO" id="GO:0005524">
    <property type="term" value="F:ATP binding"/>
    <property type="evidence" value="ECO:0007669"/>
    <property type="project" value="UniProtKB-KW"/>
</dbReference>
<evidence type="ECO:0000256" key="8">
    <source>
        <dbReference type="ARBA" id="ARBA00022989"/>
    </source>
</evidence>
<evidence type="ECO:0000256" key="10">
    <source>
        <dbReference type="ARBA" id="ARBA00023136"/>
    </source>
</evidence>
<dbReference type="PANTHER" id="PTHR45436">
    <property type="entry name" value="SENSOR HISTIDINE KINASE YKOH"/>
    <property type="match status" value="1"/>
</dbReference>
<keyword evidence="6 12" id="KW-0812">Transmembrane</keyword>
<dbReference type="InterPro" id="IPR005467">
    <property type="entry name" value="His_kinase_dom"/>
</dbReference>
<protein>
    <recommendedName>
        <fullName evidence="3">histidine kinase</fullName>
        <ecNumber evidence="3">2.7.13.3</ecNumber>
    </recommendedName>
</protein>
<evidence type="ECO:0000256" key="11">
    <source>
        <dbReference type="SAM" id="MobiDB-lite"/>
    </source>
</evidence>
<evidence type="ECO:0000256" key="5">
    <source>
        <dbReference type="ARBA" id="ARBA00022679"/>
    </source>
</evidence>
<evidence type="ECO:0000313" key="16">
    <source>
        <dbReference type="Proteomes" id="UP001494902"/>
    </source>
</evidence>
<evidence type="ECO:0000259" key="13">
    <source>
        <dbReference type="PROSITE" id="PS50109"/>
    </source>
</evidence>
<dbReference type="PRINTS" id="PR00344">
    <property type="entry name" value="BCTRLSENSOR"/>
</dbReference>
<feature type="domain" description="Histidine kinase" evidence="13">
    <location>
        <begin position="276"/>
        <end position="492"/>
    </location>
</feature>
<dbReference type="InterPro" id="IPR050428">
    <property type="entry name" value="TCS_sensor_his_kinase"/>
</dbReference>
<feature type="compositionally biased region" description="Low complexity" evidence="11">
    <location>
        <begin position="593"/>
        <end position="609"/>
    </location>
</feature>
<dbReference type="SUPFAM" id="SSF55874">
    <property type="entry name" value="ATPase domain of HSP90 chaperone/DNA topoisomerase II/histidine kinase"/>
    <property type="match status" value="1"/>
</dbReference>
<keyword evidence="15" id="KW-0547">Nucleotide-binding</keyword>
<feature type="compositionally biased region" description="Pro residues" evidence="11">
    <location>
        <begin position="647"/>
        <end position="656"/>
    </location>
</feature>
<dbReference type="Pfam" id="PF00512">
    <property type="entry name" value="HisKA"/>
    <property type="match status" value="1"/>
</dbReference>
<keyword evidence="5" id="KW-0808">Transferase</keyword>
<feature type="compositionally biased region" description="Acidic residues" evidence="11">
    <location>
        <begin position="496"/>
        <end position="512"/>
    </location>
</feature>
<dbReference type="Proteomes" id="UP001494902">
    <property type="component" value="Unassembled WGS sequence"/>
</dbReference>
<feature type="compositionally biased region" description="Gly residues" evidence="11">
    <location>
        <begin position="532"/>
        <end position="542"/>
    </location>
</feature>
<dbReference type="EMBL" id="JBEDNQ010000006">
    <property type="protein sequence ID" value="MEQ3552019.1"/>
    <property type="molecule type" value="Genomic_DNA"/>
</dbReference>
<feature type="transmembrane region" description="Helical" evidence="12">
    <location>
        <begin position="191"/>
        <end position="214"/>
    </location>
</feature>
<dbReference type="CDD" id="cd06225">
    <property type="entry name" value="HAMP"/>
    <property type="match status" value="1"/>
</dbReference>
<feature type="compositionally biased region" description="Low complexity" evidence="11">
    <location>
        <begin position="543"/>
        <end position="575"/>
    </location>
</feature>
<dbReference type="InterPro" id="IPR036097">
    <property type="entry name" value="HisK_dim/P_sf"/>
</dbReference>
<dbReference type="InterPro" id="IPR003661">
    <property type="entry name" value="HisK_dim/P_dom"/>
</dbReference>
<keyword evidence="8 12" id="KW-1133">Transmembrane helix</keyword>
<dbReference type="InterPro" id="IPR003660">
    <property type="entry name" value="HAMP_dom"/>
</dbReference>
<comment type="caution">
    <text evidence="15">The sequence shown here is derived from an EMBL/GenBank/DDBJ whole genome shotgun (WGS) entry which is preliminary data.</text>
</comment>
<dbReference type="PROSITE" id="PS50109">
    <property type="entry name" value="HIS_KIN"/>
    <property type="match status" value="1"/>
</dbReference>
<evidence type="ECO:0000256" key="9">
    <source>
        <dbReference type="ARBA" id="ARBA00023012"/>
    </source>
</evidence>
<comment type="subcellular location">
    <subcellularLocation>
        <location evidence="2">Cell membrane</location>
    </subcellularLocation>
</comment>
<keyword evidence="7" id="KW-0418">Kinase</keyword>
<keyword evidence="4" id="KW-0597">Phosphoprotein</keyword>
<keyword evidence="15" id="KW-0067">ATP-binding</keyword>
<evidence type="ECO:0000256" key="1">
    <source>
        <dbReference type="ARBA" id="ARBA00000085"/>
    </source>
</evidence>
<dbReference type="SMART" id="SM00387">
    <property type="entry name" value="HATPase_c"/>
    <property type="match status" value="1"/>
</dbReference>
<dbReference type="Gene3D" id="6.10.340.10">
    <property type="match status" value="1"/>
</dbReference>
<dbReference type="Gene3D" id="1.10.287.130">
    <property type="match status" value="1"/>
</dbReference>
<evidence type="ECO:0000256" key="12">
    <source>
        <dbReference type="SAM" id="Phobius"/>
    </source>
</evidence>
<keyword evidence="10 12" id="KW-0472">Membrane</keyword>
<evidence type="ECO:0000256" key="2">
    <source>
        <dbReference type="ARBA" id="ARBA00004236"/>
    </source>
</evidence>
<dbReference type="Gene3D" id="3.30.565.10">
    <property type="entry name" value="Histidine kinase-like ATPase, C-terminal domain"/>
    <property type="match status" value="1"/>
</dbReference>
<dbReference type="InterPro" id="IPR004358">
    <property type="entry name" value="Sig_transdc_His_kin-like_C"/>
</dbReference>